<sequence length="199" mass="21402">MKLKDIVIVALLSVVGFVLSMAAGMGTQALGTFGVFVHVSLGSILVGPIYFVMCHKVPARGVVVIYYTLAGIIYSLIGFVPMLPVMIAAGLVGELCIWSRANYTDDLRLGISYVASQVIYALHGFFFILVLGVEGLVDTFPNLFTEEAAQHVKDTFFDPATMAIILVIELVAASFGAWLGSVINAKFFDGTGEREKILS</sequence>
<feature type="transmembrane region" description="Helical" evidence="1">
    <location>
        <begin position="32"/>
        <end position="52"/>
    </location>
</feature>
<dbReference type="InterPro" id="IPR011733">
    <property type="entry name" value="CHP02185_IM"/>
</dbReference>
<name>A0A939E0Y0_9CORY</name>
<protein>
    <submittedName>
        <fullName evidence="2">MptD family putative ECF transporter S component</fullName>
    </submittedName>
</protein>
<organism evidence="2 3">
    <name type="scientific">Corynebacterium mendelii</name>
    <dbReference type="NCBI Taxonomy" id="2765362"/>
    <lineage>
        <taxon>Bacteria</taxon>
        <taxon>Bacillati</taxon>
        <taxon>Actinomycetota</taxon>
        <taxon>Actinomycetes</taxon>
        <taxon>Mycobacteriales</taxon>
        <taxon>Corynebacteriaceae</taxon>
        <taxon>Corynebacterium</taxon>
    </lineage>
</organism>
<feature type="transmembrane region" description="Helical" evidence="1">
    <location>
        <begin position="83"/>
        <end position="101"/>
    </location>
</feature>
<dbReference type="AlphaFoldDB" id="A0A939E0Y0"/>
<feature type="transmembrane region" description="Helical" evidence="1">
    <location>
        <begin position="59"/>
        <end position="77"/>
    </location>
</feature>
<proteinExistence type="predicted"/>
<keyword evidence="1" id="KW-1133">Transmembrane helix</keyword>
<reference evidence="2" key="1">
    <citation type="submission" date="2021-03" db="EMBL/GenBank/DDBJ databases">
        <authorList>
            <person name="Sun Q."/>
        </authorList>
    </citation>
    <scope>NUCLEOTIDE SEQUENCE</scope>
    <source>
        <strain evidence="2">CCM 8862</strain>
    </source>
</reference>
<keyword evidence="1" id="KW-0472">Membrane</keyword>
<feature type="transmembrane region" description="Helical" evidence="1">
    <location>
        <begin position="113"/>
        <end position="133"/>
    </location>
</feature>
<dbReference type="EMBL" id="JAFLEQ010000008">
    <property type="protein sequence ID" value="MBN9643818.1"/>
    <property type="molecule type" value="Genomic_DNA"/>
</dbReference>
<gene>
    <name evidence="2" type="ORF">JZY06_04165</name>
</gene>
<dbReference type="Proteomes" id="UP000664332">
    <property type="component" value="Unassembled WGS sequence"/>
</dbReference>
<evidence type="ECO:0000256" key="1">
    <source>
        <dbReference type="SAM" id="Phobius"/>
    </source>
</evidence>
<accession>A0A939E0Y0</accession>
<comment type="caution">
    <text evidence="2">The sequence shown here is derived from an EMBL/GenBank/DDBJ whole genome shotgun (WGS) entry which is preliminary data.</text>
</comment>
<evidence type="ECO:0000313" key="3">
    <source>
        <dbReference type="Proteomes" id="UP000664332"/>
    </source>
</evidence>
<dbReference type="RefSeq" id="WP_207118542.1">
    <property type="nucleotide sequence ID" value="NZ_JAFLEQ010000008.1"/>
</dbReference>
<keyword evidence="1" id="KW-0812">Transmembrane</keyword>
<dbReference type="Pfam" id="PF09605">
    <property type="entry name" value="Trep_Strep"/>
    <property type="match status" value="1"/>
</dbReference>
<feature type="transmembrane region" description="Helical" evidence="1">
    <location>
        <begin position="160"/>
        <end position="179"/>
    </location>
</feature>
<evidence type="ECO:0000313" key="2">
    <source>
        <dbReference type="EMBL" id="MBN9643818.1"/>
    </source>
</evidence>
<keyword evidence="3" id="KW-1185">Reference proteome</keyword>
<dbReference type="NCBIfam" id="TIGR02185">
    <property type="entry name" value="Trep_Strep"/>
    <property type="match status" value="1"/>
</dbReference>